<organism evidence="3 4">
    <name type="scientific">Arthrobacter agilis</name>
    <dbReference type="NCBI Taxonomy" id="37921"/>
    <lineage>
        <taxon>Bacteria</taxon>
        <taxon>Bacillati</taxon>
        <taxon>Actinomycetota</taxon>
        <taxon>Actinomycetes</taxon>
        <taxon>Micrococcales</taxon>
        <taxon>Micrococcaceae</taxon>
        <taxon>Arthrobacter</taxon>
    </lineage>
</organism>
<protein>
    <submittedName>
        <fullName evidence="3">Alpha/beta hydrolase</fullName>
    </submittedName>
</protein>
<dbReference type="Proteomes" id="UP000239187">
    <property type="component" value="Chromosome"/>
</dbReference>
<dbReference type="AlphaFoldDB" id="A0A2L0UFR2"/>
<dbReference type="GO" id="GO:0016787">
    <property type="term" value="F:hydrolase activity"/>
    <property type="evidence" value="ECO:0007669"/>
    <property type="project" value="UniProtKB-KW"/>
</dbReference>
<dbReference type="InterPro" id="IPR050300">
    <property type="entry name" value="GDXG_lipolytic_enzyme"/>
</dbReference>
<dbReference type="InterPro" id="IPR013094">
    <property type="entry name" value="AB_hydrolase_3"/>
</dbReference>
<dbReference type="SUPFAM" id="SSF53474">
    <property type="entry name" value="alpha/beta-Hydrolases"/>
    <property type="match status" value="1"/>
</dbReference>
<evidence type="ECO:0000313" key="4">
    <source>
        <dbReference type="Proteomes" id="UP000239187"/>
    </source>
</evidence>
<evidence type="ECO:0000259" key="2">
    <source>
        <dbReference type="Pfam" id="PF07859"/>
    </source>
</evidence>
<dbReference type="PANTHER" id="PTHR48081:SF8">
    <property type="entry name" value="ALPHA_BETA HYDROLASE FOLD-3 DOMAIN-CONTAINING PROTEIN-RELATED"/>
    <property type="match status" value="1"/>
</dbReference>
<reference evidence="3 4" key="1">
    <citation type="submission" date="2017-11" db="EMBL/GenBank/DDBJ databases">
        <title>Draft genome of Arthrobacter agilis strain UMCV2, a plant growth-promoting rhizobacterium and biocontrol capacity of phytopathogenic fungi.</title>
        <authorList>
            <person name="Martinez-Camara R."/>
            <person name="Santoyo G."/>
            <person name="Moreno-Hagelsieb G."/>
            <person name="Valencia-Cantero E."/>
        </authorList>
    </citation>
    <scope>NUCLEOTIDE SEQUENCE [LARGE SCALE GENOMIC DNA]</scope>
    <source>
        <strain evidence="3 4">UMCV2</strain>
    </source>
</reference>
<accession>A0A2L0UFR2</accession>
<dbReference type="PANTHER" id="PTHR48081">
    <property type="entry name" value="AB HYDROLASE SUPERFAMILY PROTEIN C4A8.06C"/>
    <property type="match status" value="1"/>
</dbReference>
<feature type="domain" description="Alpha/beta hydrolase fold-3" evidence="2">
    <location>
        <begin position="83"/>
        <end position="290"/>
    </location>
</feature>
<dbReference type="EMBL" id="CP024915">
    <property type="protein sequence ID" value="AUZ88094.1"/>
    <property type="molecule type" value="Genomic_DNA"/>
</dbReference>
<name>A0A2L0UFR2_9MICC</name>
<dbReference type="InterPro" id="IPR029058">
    <property type="entry name" value="AB_hydrolase_fold"/>
</dbReference>
<evidence type="ECO:0000256" key="1">
    <source>
        <dbReference type="ARBA" id="ARBA00022801"/>
    </source>
</evidence>
<proteinExistence type="predicted"/>
<gene>
    <name evidence="3" type="ORF">CVO76_10970</name>
</gene>
<keyword evidence="1 3" id="KW-0378">Hydrolase</keyword>
<evidence type="ECO:0000313" key="3">
    <source>
        <dbReference type="EMBL" id="AUZ88094.1"/>
    </source>
</evidence>
<dbReference type="Gene3D" id="3.40.50.1820">
    <property type="entry name" value="alpha/beta hydrolase"/>
    <property type="match status" value="1"/>
</dbReference>
<sequence length="318" mass="34061">MAEREERLPVTVFHPDLAVGRWIPPLSFGPRLARLANVPRRSATDIPEDLLVDDIAVPGADGAPDVGVRLIRPRTLVGRAPALLWLHGGGMILGSSSQDDATNFAFARTLGITVASVDYRLSPQHTAPAALEDAYAALTWLAAHAEERGIDADRIAIGGQSAGGGLAAGLALLTHDRGGVRPAFQLLVYPMIDDRTVVRTDADTRHVRVWTPGSNRFGWTSYLGRAPGGPGVSPYAAPARREDLTGLPPAWIGVGSLDLFFDEDTTYAARLEEAGVPCELVVVDGAFHGFDTLFARKGVSRRFWRAQADALRNALFTG</sequence>
<dbReference type="Pfam" id="PF07859">
    <property type="entry name" value="Abhydrolase_3"/>
    <property type="match status" value="1"/>
</dbReference>